<keyword evidence="4" id="KW-0235">DNA replication</keyword>
<dbReference type="InterPro" id="IPR015797">
    <property type="entry name" value="NUDIX_hydrolase-like_dom_sf"/>
</dbReference>
<dbReference type="Proteomes" id="UP001247542">
    <property type="component" value="Unassembled WGS sequence"/>
</dbReference>
<dbReference type="Gene3D" id="3.90.79.10">
    <property type="entry name" value="Nucleoside Triphosphate Pyrophosphohydrolase"/>
    <property type="match status" value="1"/>
</dbReference>
<gene>
    <name evidence="13" type="ORF">QS713_00710</name>
</gene>
<dbReference type="EMBL" id="JASXSX010000001">
    <property type="protein sequence ID" value="MDT3766594.1"/>
    <property type="molecule type" value="Genomic_DNA"/>
</dbReference>
<comment type="similarity">
    <text evidence="2">Belongs to the Nudix hydrolase family.</text>
</comment>
<keyword evidence="8" id="KW-0460">Magnesium</keyword>
<comment type="cofactor">
    <cofactor evidence="1">
        <name>Mg(2+)</name>
        <dbReference type="ChEBI" id="CHEBI:18420"/>
    </cofactor>
</comment>
<dbReference type="SUPFAM" id="SSF55811">
    <property type="entry name" value="Nudix"/>
    <property type="match status" value="1"/>
</dbReference>
<evidence type="ECO:0000256" key="2">
    <source>
        <dbReference type="ARBA" id="ARBA00005582"/>
    </source>
</evidence>
<dbReference type="InterPro" id="IPR020084">
    <property type="entry name" value="NUDIX_hydrolase_CS"/>
</dbReference>
<dbReference type="PROSITE" id="PS51462">
    <property type="entry name" value="NUDIX"/>
    <property type="match status" value="1"/>
</dbReference>
<dbReference type="PROSITE" id="PS00893">
    <property type="entry name" value="NUDIX_BOX"/>
    <property type="match status" value="1"/>
</dbReference>
<keyword evidence="7" id="KW-0378">Hydrolase</keyword>
<evidence type="ECO:0000256" key="7">
    <source>
        <dbReference type="ARBA" id="ARBA00022801"/>
    </source>
</evidence>
<comment type="catalytic activity">
    <reaction evidence="10">
        <text>8-oxo-dGTP + H2O = 8-oxo-dGMP + diphosphate + H(+)</text>
        <dbReference type="Rhea" id="RHEA:31575"/>
        <dbReference type="ChEBI" id="CHEBI:15377"/>
        <dbReference type="ChEBI" id="CHEBI:15378"/>
        <dbReference type="ChEBI" id="CHEBI:33019"/>
        <dbReference type="ChEBI" id="CHEBI:63224"/>
        <dbReference type="ChEBI" id="CHEBI:77896"/>
        <dbReference type="EC" id="3.6.1.55"/>
    </reaction>
</comment>
<evidence type="ECO:0000256" key="3">
    <source>
        <dbReference type="ARBA" id="ARBA00022457"/>
    </source>
</evidence>
<evidence type="ECO:0000256" key="4">
    <source>
        <dbReference type="ARBA" id="ARBA00022705"/>
    </source>
</evidence>
<evidence type="ECO:0000256" key="8">
    <source>
        <dbReference type="ARBA" id="ARBA00022842"/>
    </source>
</evidence>
<evidence type="ECO:0000313" key="13">
    <source>
        <dbReference type="EMBL" id="MDT3766594.1"/>
    </source>
</evidence>
<dbReference type="InterPro" id="IPR000086">
    <property type="entry name" value="NUDIX_hydrolase_dom"/>
</dbReference>
<evidence type="ECO:0000256" key="9">
    <source>
        <dbReference type="ARBA" id="ARBA00023204"/>
    </source>
</evidence>
<reference evidence="13 14" key="1">
    <citation type="submission" date="2023-06" db="EMBL/GenBank/DDBJ databases">
        <title>Draft genome sequence of Gleimia hominis type strain CCUG 57540T.</title>
        <authorList>
            <person name="Salva-Serra F."/>
            <person name="Cardew S."/>
            <person name="Jensie Markopoulos S."/>
            <person name="Ohlen M."/>
            <person name="Inganas E."/>
            <person name="Svensson-Stadler L."/>
            <person name="Moore E.R.B."/>
        </authorList>
    </citation>
    <scope>NUCLEOTIDE SEQUENCE [LARGE SCALE GENOMIC DNA]</scope>
    <source>
        <strain evidence="13 14">CCUG 57540</strain>
    </source>
</reference>
<dbReference type="InterPro" id="IPR047127">
    <property type="entry name" value="MutT-like"/>
</dbReference>
<evidence type="ECO:0000256" key="1">
    <source>
        <dbReference type="ARBA" id="ARBA00001946"/>
    </source>
</evidence>
<evidence type="ECO:0000256" key="6">
    <source>
        <dbReference type="ARBA" id="ARBA00022763"/>
    </source>
</evidence>
<comment type="caution">
    <text evidence="13">The sequence shown here is derived from an EMBL/GenBank/DDBJ whole genome shotgun (WGS) entry which is preliminary data.</text>
</comment>
<evidence type="ECO:0000259" key="12">
    <source>
        <dbReference type="PROSITE" id="PS51462"/>
    </source>
</evidence>
<feature type="domain" description="Nudix hydrolase" evidence="12">
    <location>
        <begin position="5"/>
        <end position="137"/>
    </location>
</feature>
<organism evidence="13 14">
    <name type="scientific">Gleimia hominis</name>
    <dbReference type="NCBI Taxonomy" id="595468"/>
    <lineage>
        <taxon>Bacteria</taxon>
        <taxon>Bacillati</taxon>
        <taxon>Actinomycetota</taxon>
        <taxon>Actinomycetes</taxon>
        <taxon>Actinomycetales</taxon>
        <taxon>Actinomycetaceae</taxon>
        <taxon>Gleimia</taxon>
    </lineage>
</organism>
<keyword evidence="14" id="KW-1185">Reference proteome</keyword>
<dbReference type="PANTHER" id="PTHR47707:SF1">
    <property type="entry name" value="NUDIX HYDROLASE FAMILY PROTEIN"/>
    <property type="match status" value="1"/>
</dbReference>
<dbReference type="EC" id="3.6.1.55" evidence="11"/>
<evidence type="ECO:0000256" key="5">
    <source>
        <dbReference type="ARBA" id="ARBA00022723"/>
    </source>
</evidence>
<keyword evidence="5" id="KW-0479">Metal-binding</keyword>
<evidence type="ECO:0000256" key="10">
    <source>
        <dbReference type="ARBA" id="ARBA00035861"/>
    </source>
</evidence>
<protein>
    <recommendedName>
        <fullName evidence="11">8-oxo-dGTP diphosphatase</fullName>
        <ecNumber evidence="11">3.6.1.55</ecNumber>
    </recommendedName>
</protein>
<keyword evidence="6" id="KW-0227">DNA damage</keyword>
<accession>A0ABU3I888</accession>
<proteinExistence type="inferred from homology"/>
<keyword evidence="3" id="KW-0515">Mutator protein</keyword>
<sequence>MDQESLQPVVAAAIINTTHHQRKLLAAQRSYPPELAGKYELPGGKVEAAEAPLAALEREIREELNCAIKIHRFLPCPNSPEGTWPILGGRRMYVWVAHPLSTPQVGNSHSKLQWVTLPQARALPWLGPNWPIVEAVFNNL</sequence>
<keyword evidence="9" id="KW-0234">DNA repair</keyword>
<evidence type="ECO:0000313" key="14">
    <source>
        <dbReference type="Proteomes" id="UP001247542"/>
    </source>
</evidence>
<evidence type="ECO:0000256" key="11">
    <source>
        <dbReference type="ARBA" id="ARBA00038905"/>
    </source>
</evidence>
<name>A0ABU3I888_9ACTO</name>
<dbReference type="Pfam" id="PF00293">
    <property type="entry name" value="NUDIX"/>
    <property type="match status" value="1"/>
</dbReference>
<dbReference type="PANTHER" id="PTHR47707">
    <property type="entry name" value="8-OXO-DGTP DIPHOSPHATASE"/>
    <property type="match status" value="1"/>
</dbReference>
<dbReference type="RefSeq" id="WP_313271619.1">
    <property type="nucleotide sequence ID" value="NZ_JASXSX010000001.1"/>
</dbReference>